<dbReference type="AlphaFoldDB" id="A0AAJ2BQQ8"/>
<organism evidence="1 2">
    <name type="scientific">Pseudomonas oryzihabitans</name>
    <dbReference type="NCBI Taxonomy" id="47885"/>
    <lineage>
        <taxon>Bacteria</taxon>
        <taxon>Pseudomonadati</taxon>
        <taxon>Pseudomonadota</taxon>
        <taxon>Gammaproteobacteria</taxon>
        <taxon>Pseudomonadales</taxon>
        <taxon>Pseudomonadaceae</taxon>
        <taxon>Pseudomonas</taxon>
    </lineage>
</organism>
<dbReference type="Proteomes" id="UP001268036">
    <property type="component" value="Unassembled WGS sequence"/>
</dbReference>
<evidence type="ECO:0000313" key="2">
    <source>
        <dbReference type="Proteomes" id="UP001268036"/>
    </source>
</evidence>
<reference evidence="1" key="1">
    <citation type="submission" date="2023-08" db="EMBL/GenBank/DDBJ databases">
        <title>Functional and genomic diversity of the sorghum phyllosphere microbiome.</title>
        <authorList>
            <person name="Shade A."/>
        </authorList>
    </citation>
    <scope>NUCLEOTIDE SEQUENCE</scope>
    <source>
        <strain evidence="1">SORGH_AS_0201</strain>
    </source>
</reference>
<evidence type="ECO:0000313" key="1">
    <source>
        <dbReference type="EMBL" id="MDR6236710.1"/>
    </source>
</evidence>
<dbReference type="EMBL" id="JAVJAF010000001">
    <property type="protein sequence ID" value="MDR6236710.1"/>
    <property type="molecule type" value="Genomic_DNA"/>
</dbReference>
<accession>A0AAJ2BQQ8</accession>
<proteinExistence type="predicted"/>
<protein>
    <submittedName>
        <fullName evidence="1">Uncharacterized protein</fullName>
    </submittedName>
</protein>
<gene>
    <name evidence="1" type="ORF">QE440_004451</name>
</gene>
<sequence>MALYTRAGRGEISDQRIGITHILGESRIVFAVAEVDGAIAQAGTHPREDRLVPVRLGHIVTQALLDVLELLDPIALITRERHDPGVVMQQTFTIQLIQGREKFAQGEVAQRAEDCQGTG</sequence>
<name>A0AAJ2BQQ8_9PSED</name>
<comment type="caution">
    <text evidence="1">The sequence shown here is derived from an EMBL/GenBank/DDBJ whole genome shotgun (WGS) entry which is preliminary data.</text>
</comment>